<keyword evidence="1" id="KW-0732">Signal</keyword>
<accession>A0A9E7K9A0</accession>
<keyword evidence="3" id="KW-1185">Reference proteome</keyword>
<protein>
    <submittedName>
        <fullName evidence="2">Uncharacterized protein</fullName>
    </submittedName>
</protein>
<feature type="signal peptide" evidence="1">
    <location>
        <begin position="1"/>
        <end position="29"/>
    </location>
</feature>
<dbReference type="Proteomes" id="UP001055439">
    <property type="component" value="Chromosome 6"/>
</dbReference>
<evidence type="ECO:0000256" key="1">
    <source>
        <dbReference type="SAM" id="SignalP"/>
    </source>
</evidence>
<dbReference type="EMBL" id="CP097508">
    <property type="protein sequence ID" value="URE11543.1"/>
    <property type="molecule type" value="Genomic_DNA"/>
</dbReference>
<sequence length="69" mass="7740">MFSEPVSGFLKVSLSLWILISEVVRFADVSDPSLVEEEANEETQEEATKDEAEIQVGEPFCDLFTVQDD</sequence>
<feature type="chain" id="PRO_5039668207" evidence="1">
    <location>
        <begin position="30"/>
        <end position="69"/>
    </location>
</feature>
<evidence type="ECO:0000313" key="2">
    <source>
        <dbReference type="EMBL" id="URE11543.1"/>
    </source>
</evidence>
<dbReference type="AlphaFoldDB" id="A0A9E7K9A0"/>
<name>A0A9E7K9A0_9LILI</name>
<organism evidence="2 3">
    <name type="scientific">Musa troglodytarum</name>
    <name type="common">fe'i banana</name>
    <dbReference type="NCBI Taxonomy" id="320322"/>
    <lineage>
        <taxon>Eukaryota</taxon>
        <taxon>Viridiplantae</taxon>
        <taxon>Streptophyta</taxon>
        <taxon>Embryophyta</taxon>
        <taxon>Tracheophyta</taxon>
        <taxon>Spermatophyta</taxon>
        <taxon>Magnoliopsida</taxon>
        <taxon>Liliopsida</taxon>
        <taxon>Zingiberales</taxon>
        <taxon>Musaceae</taxon>
        <taxon>Musa</taxon>
    </lineage>
</organism>
<evidence type="ECO:0000313" key="3">
    <source>
        <dbReference type="Proteomes" id="UP001055439"/>
    </source>
</evidence>
<gene>
    <name evidence="2" type="ORF">MUK42_32840</name>
</gene>
<reference evidence="2" key="1">
    <citation type="submission" date="2022-05" db="EMBL/GenBank/DDBJ databases">
        <title>The Musa troglodytarum L. genome provides insights into the mechanism of non-climacteric behaviour and enrichment of carotenoids.</title>
        <authorList>
            <person name="Wang J."/>
        </authorList>
    </citation>
    <scope>NUCLEOTIDE SEQUENCE</scope>
    <source>
        <tissue evidence="2">Leaf</tissue>
    </source>
</reference>
<proteinExistence type="predicted"/>